<reference evidence="2" key="1">
    <citation type="submission" date="2021-11" db="EMBL/GenBank/DDBJ databases">
        <authorList>
            <person name="Schell T."/>
        </authorList>
    </citation>
    <scope>NUCLEOTIDE SEQUENCE</scope>
    <source>
        <strain evidence="2">M5</strain>
    </source>
</reference>
<dbReference type="PANTHER" id="PTHR31350">
    <property type="entry name" value="SI:DKEY-261L7.2"/>
    <property type="match status" value="1"/>
</dbReference>
<dbReference type="Gene3D" id="2.30.30.390">
    <property type="entry name" value="Hemimethylated DNA-binding domain"/>
    <property type="match status" value="1"/>
</dbReference>
<feature type="domain" description="Hemimethylated DNA-binding" evidence="1">
    <location>
        <begin position="446"/>
        <end position="555"/>
    </location>
</feature>
<dbReference type="EMBL" id="CAKKLH010000027">
    <property type="protein sequence ID" value="CAH0099952.1"/>
    <property type="molecule type" value="Genomic_DNA"/>
</dbReference>
<dbReference type="SUPFAM" id="SSF141255">
    <property type="entry name" value="YccV-like"/>
    <property type="match status" value="1"/>
</dbReference>
<gene>
    <name evidence="2" type="ORF">DGAL_LOCUS2122</name>
</gene>
<proteinExistence type="predicted"/>
<dbReference type="Pfam" id="PF13369">
    <property type="entry name" value="Transglut_core2"/>
    <property type="match status" value="1"/>
</dbReference>
<accession>A0A8J2WD71</accession>
<dbReference type="AlphaFoldDB" id="A0A8J2WD71"/>
<dbReference type="OrthoDB" id="28868at2759"/>
<dbReference type="Pfam" id="PF08755">
    <property type="entry name" value="YccV-like"/>
    <property type="match status" value="1"/>
</dbReference>
<evidence type="ECO:0000259" key="1">
    <source>
        <dbReference type="SMART" id="SM00992"/>
    </source>
</evidence>
<dbReference type="InterPro" id="IPR032698">
    <property type="entry name" value="SirB1_N"/>
</dbReference>
<organism evidence="2 3">
    <name type="scientific">Daphnia galeata</name>
    <dbReference type="NCBI Taxonomy" id="27404"/>
    <lineage>
        <taxon>Eukaryota</taxon>
        <taxon>Metazoa</taxon>
        <taxon>Ecdysozoa</taxon>
        <taxon>Arthropoda</taxon>
        <taxon>Crustacea</taxon>
        <taxon>Branchiopoda</taxon>
        <taxon>Diplostraca</taxon>
        <taxon>Cladocera</taxon>
        <taxon>Anomopoda</taxon>
        <taxon>Daphniidae</taxon>
        <taxon>Daphnia</taxon>
    </lineage>
</organism>
<dbReference type="GO" id="GO:0003677">
    <property type="term" value="F:DNA binding"/>
    <property type="evidence" value="ECO:0007669"/>
    <property type="project" value="InterPro"/>
</dbReference>
<dbReference type="InterPro" id="IPR036623">
    <property type="entry name" value="Hemimethylated_DNA-bd_sf"/>
</dbReference>
<dbReference type="SMART" id="SM00992">
    <property type="entry name" value="YccV-like"/>
    <property type="match status" value="1"/>
</dbReference>
<dbReference type="InterPro" id="IPR011722">
    <property type="entry name" value="Hemimethylated_DNA-bd_dom"/>
</dbReference>
<keyword evidence="3" id="KW-1185">Reference proteome</keyword>
<name>A0A8J2WD71_9CRUS</name>
<dbReference type="Proteomes" id="UP000789390">
    <property type="component" value="Unassembled WGS sequence"/>
</dbReference>
<comment type="caution">
    <text evidence="2">The sequence shown here is derived from an EMBL/GenBank/DDBJ whole genome shotgun (WGS) entry which is preliminary data.</text>
</comment>
<evidence type="ECO:0000313" key="2">
    <source>
        <dbReference type="EMBL" id="CAH0099952.1"/>
    </source>
</evidence>
<dbReference type="PANTHER" id="PTHR31350:SF21">
    <property type="entry name" value="F-BOX ONLY PROTEIN 21"/>
    <property type="match status" value="1"/>
</dbReference>
<protein>
    <recommendedName>
        <fullName evidence="1">Hemimethylated DNA-binding domain-containing protein</fullName>
    </recommendedName>
</protein>
<evidence type="ECO:0000313" key="3">
    <source>
        <dbReference type="Proteomes" id="UP000789390"/>
    </source>
</evidence>
<sequence length="576" mass="66848">MMISCHRLYKIIRESNELWRLKFLTRWKNFSLEKEEKDRRTWYEWTSVRLRVSIVVKQTVETMSAIYHPMGEIPMSIWDELIEKTKGKEHPILMFVEDELRDLSFHQEKNEALTLSYYASALLDNLKRCRQLKNWQEFRTQQPSHKSLLKGAVLISLWFQNCFLEVDVDLNHFIGLSEIEYSLESISQKVKQIFFEMENATFTNKEFIDPIKNGRKLLDIINIVLFDEMSFHVTLVDDGYDQNLLSIDEVLETREGCPTILCIIYYEIARIMGIKCHPVYFGDKLLLRWQEYSEDANSGSLFYIDVCDRGSLKHSVFYPAIIHKKPAAAVDIFQQMMHEFNQSVNEIIRTTELDYPVAPVAAFSLKRYQLDSVRLACAITPLQIPCINEYAELCIITGIDLNGAVQLLQSVGRRDDDSLIVRCKNELTKQQEEIDAAKIPCHRLPSIKYAVGLVMNYKYEDLDEDDGVIMRSGTCVITSWDDKFKESKEWTTGKGVDNLDQPFYHILLDDDDPGLFSARSLCEETLELHPTGVSIKHNELGNHFERFDGRKYVPNAEVRIHFPEDEAAALAIMDGI</sequence>